<organism evidence="2 3">
    <name type="scientific">Prauserella alba</name>
    <dbReference type="NCBI Taxonomy" id="176898"/>
    <lineage>
        <taxon>Bacteria</taxon>
        <taxon>Bacillati</taxon>
        <taxon>Actinomycetota</taxon>
        <taxon>Actinomycetes</taxon>
        <taxon>Pseudonocardiales</taxon>
        <taxon>Pseudonocardiaceae</taxon>
        <taxon>Prauserella</taxon>
    </lineage>
</organism>
<evidence type="ECO:0000256" key="1">
    <source>
        <dbReference type="SAM" id="Phobius"/>
    </source>
</evidence>
<accession>A0ABN1VB69</accession>
<feature type="transmembrane region" description="Helical" evidence="1">
    <location>
        <begin position="148"/>
        <end position="169"/>
    </location>
</feature>
<gene>
    <name evidence="2" type="ORF">GCM10009675_21200</name>
</gene>
<sequence>MRRSLDVPHAEAVDEVAKHRRAGDAGERDHAQAAMIGQWIRPATVGAKPRDEQGGWKPVNTRANSGGARRPWHLWLVAIAGFALYLGGARDYLLILVQSSDYIRGQFGQGGIEYFADYPSVLRVVWTINILGGLIAPMLLVARHRWALPAALVATAAQAVLLVTTFAFLDRWAMLGAMTSWFDIGVGVVTALLAAYCWALRRRGHLV</sequence>
<keyword evidence="1" id="KW-0472">Membrane</keyword>
<proteinExistence type="predicted"/>
<name>A0ABN1VB69_9PSEU</name>
<comment type="caution">
    <text evidence="2">The sequence shown here is derived from an EMBL/GenBank/DDBJ whole genome shotgun (WGS) entry which is preliminary data.</text>
</comment>
<evidence type="ECO:0008006" key="4">
    <source>
        <dbReference type="Google" id="ProtNLM"/>
    </source>
</evidence>
<feature type="transmembrane region" description="Helical" evidence="1">
    <location>
        <begin position="124"/>
        <end position="141"/>
    </location>
</feature>
<dbReference type="EMBL" id="BAAALM010000007">
    <property type="protein sequence ID" value="GAA1203395.1"/>
    <property type="molecule type" value="Genomic_DNA"/>
</dbReference>
<reference evidence="2 3" key="1">
    <citation type="journal article" date="2019" name="Int. J. Syst. Evol. Microbiol.">
        <title>The Global Catalogue of Microorganisms (GCM) 10K type strain sequencing project: providing services to taxonomists for standard genome sequencing and annotation.</title>
        <authorList>
            <consortium name="The Broad Institute Genomics Platform"/>
            <consortium name="The Broad Institute Genome Sequencing Center for Infectious Disease"/>
            <person name="Wu L."/>
            <person name="Ma J."/>
        </authorList>
    </citation>
    <scope>NUCLEOTIDE SEQUENCE [LARGE SCALE GENOMIC DNA]</scope>
    <source>
        <strain evidence="2 3">JCM 13022</strain>
    </source>
</reference>
<keyword evidence="1" id="KW-0812">Transmembrane</keyword>
<keyword evidence="3" id="KW-1185">Reference proteome</keyword>
<dbReference type="Proteomes" id="UP001500467">
    <property type="component" value="Unassembled WGS sequence"/>
</dbReference>
<feature type="transmembrane region" description="Helical" evidence="1">
    <location>
        <begin position="181"/>
        <end position="200"/>
    </location>
</feature>
<evidence type="ECO:0000313" key="3">
    <source>
        <dbReference type="Proteomes" id="UP001500467"/>
    </source>
</evidence>
<keyword evidence="1" id="KW-1133">Transmembrane helix</keyword>
<evidence type="ECO:0000313" key="2">
    <source>
        <dbReference type="EMBL" id="GAA1203395.1"/>
    </source>
</evidence>
<protein>
    <recommendedName>
        <fullName evidence="4">VanZ like family protein</fullName>
    </recommendedName>
</protein>
<dbReference type="RefSeq" id="WP_253853095.1">
    <property type="nucleotide sequence ID" value="NZ_BAAALM010000007.1"/>
</dbReference>
<feature type="transmembrane region" description="Helical" evidence="1">
    <location>
        <begin position="72"/>
        <end position="89"/>
    </location>
</feature>